<evidence type="ECO:0000313" key="2">
    <source>
        <dbReference type="Proteomes" id="UP001501251"/>
    </source>
</evidence>
<sequence length="230" mass="25868">MSPRSPTRADTRRPFKVVTTVDELAFDCVGVRAEAYAAFPTLVFRLRVTDPSPGGVHTIALRCQIRVEPHLRRYGDGEAELLGDLFGDPARWGDTLKPLRFADVSVMVPAFTGSTEIDVPVPCGYDLEVAAGRYFAALDDGEIPMIMLFGGTVFARARDGFSVSQVPWHREARCRLPVAVWRELMDRYFPGSGWLRLRRDTLRELSRFKSGHALATWDETLELLLKETRP</sequence>
<dbReference type="InterPro" id="IPR045730">
    <property type="entry name" value="DUF6084"/>
</dbReference>
<dbReference type="EMBL" id="BAABAQ010000021">
    <property type="protein sequence ID" value="GAA4209793.1"/>
    <property type="molecule type" value="Genomic_DNA"/>
</dbReference>
<dbReference type="Pfam" id="PF19562">
    <property type="entry name" value="DUF6084"/>
    <property type="match status" value="1"/>
</dbReference>
<comment type="caution">
    <text evidence="1">The sequence shown here is derived from an EMBL/GenBank/DDBJ whole genome shotgun (WGS) entry which is preliminary data.</text>
</comment>
<gene>
    <name evidence="1" type="ORF">GCM10022252_76740</name>
</gene>
<accession>A0ABP8BLF0</accession>
<reference evidence="2" key="1">
    <citation type="journal article" date="2019" name="Int. J. Syst. Evol. Microbiol.">
        <title>The Global Catalogue of Microorganisms (GCM) 10K type strain sequencing project: providing services to taxonomists for standard genome sequencing and annotation.</title>
        <authorList>
            <consortium name="The Broad Institute Genomics Platform"/>
            <consortium name="The Broad Institute Genome Sequencing Center for Infectious Disease"/>
            <person name="Wu L."/>
            <person name="Ma J."/>
        </authorList>
    </citation>
    <scope>NUCLEOTIDE SEQUENCE [LARGE SCALE GENOMIC DNA]</scope>
    <source>
        <strain evidence="2">JCM 17388</strain>
    </source>
</reference>
<proteinExistence type="predicted"/>
<organism evidence="1 2">
    <name type="scientific">Streptosporangium oxazolinicum</name>
    <dbReference type="NCBI Taxonomy" id="909287"/>
    <lineage>
        <taxon>Bacteria</taxon>
        <taxon>Bacillati</taxon>
        <taxon>Actinomycetota</taxon>
        <taxon>Actinomycetes</taxon>
        <taxon>Streptosporangiales</taxon>
        <taxon>Streptosporangiaceae</taxon>
        <taxon>Streptosporangium</taxon>
    </lineage>
</organism>
<protein>
    <submittedName>
        <fullName evidence="1">DUF6084 family protein</fullName>
    </submittedName>
</protein>
<name>A0ABP8BLF0_9ACTN</name>
<keyword evidence="2" id="KW-1185">Reference proteome</keyword>
<dbReference type="Proteomes" id="UP001501251">
    <property type="component" value="Unassembled WGS sequence"/>
</dbReference>
<evidence type="ECO:0000313" key="1">
    <source>
        <dbReference type="EMBL" id="GAA4209793.1"/>
    </source>
</evidence>